<evidence type="ECO:0000313" key="11">
    <source>
        <dbReference type="EMBL" id="SCW01894.1"/>
    </source>
</evidence>
<comment type="subunit">
    <text evidence="7">Component of the SMC5-SMC6 complex.</text>
</comment>
<evidence type="ECO:0000259" key="9">
    <source>
        <dbReference type="Pfam" id="PF08743"/>
    </source>
</evidence>
<dbReference type="GO" id="GO:0005634">
    <property type="term" value="C:nucleus"/>
    <property type="evidence" value="ECO:0007669"/>
    <property type="project" value="UniProtKB-SubCell"/>
</dbReference>
<dbReference type="PANTHER" id="PTHR16140">
    <property type="entry name" value="NON-STRUCTURAL MAINTENANCE OF CHROMOSOMES ELEMENT 4"/>
    <property type="match status" value="1"/>
</dbReference>
<sequence length="388" mass="44395">MTVRDSEETHLAKRQKTIDDAESVRTTLQDGTGVEFEILQGYRDFDHEVNKDRVSIARNGDITIAVDRLKVVDKLFDKTSGLASNRNSLLAQDARAVLNISELAHLSVRNTKFDESKKLLGLEDILNSAKKYMLREFFQINSLTEELRTTGTDHLDEESNDLDESTENGNATANAVNGASEQDDLRQRENRRAHLQNFAKYDHFGQFNWFKMGALFKLKSRSPEIVDHILAPFALEKKKRAPVQRRLAETVGQASTAEVLTSNSLNSTQEKTTPEQVKKCYKVLLEKNGTDRINLFKFILDPNSFARSVENLFYTSFLIKEGKLVLEEDIDGYPSIRPKEGLPRDKHEREIEIQRRNVASQNHIIFQMDMATWRSLIEKFSIVEAFIP</sequence>
<evidence type="ECO:0000256" key="1">
    <source>
        <dbReference type="ARBA" id="ARBA00004123"/>
    </source>
</evidence>
<dbReference type="OMA" id="IFQMDMP"/>
<evidence type="ECO:0000256" key="6">
    <source>
        <dbReference type="ARBA" id="ARBA00023242"/>
    </source>
</evidence>
<evidence type="ECO:0000313" key="12">
    <source>
        <dbReference type="Proteomes" id="UP000190831"/>
    </source>
</evidence>
<evidence type="ECO:0000256" key="3">
    <source>
        <dbReference type="ARBA" id="ARBA00022763"/>
    </source>
</evidence>
<accession>A0A1G4MD91</accession>
<evidence type="ECO:0000259" key="10">
    <source>
        <dbReference type="Pfam" id="PF15412"/>
    </source>
</evidence>
<dbReference type="InterPro" id="IPR027786">
    <property type="entry name" value="Nse4/EID"/>
</dbReference>
<dbReference type="Proteomes" id="UP000190831">
    <property type="component" value="Chromosome E"/>
</dbReference>
<dbReference type="Pfam" id="PF15412">
    <property type="entry name" value="Nse4-Nse3_bdg"/>
    <property type="match status" value="1"/>
</dbReference>
<comment type="function">
    <text evidence="7">Component of the SMC5-SMC6 complex, that promotes sister chromatid alignment after DNA damage and facilitates double-stranded DNA breaks (DSBs) repair via homologous recombination between sister chromatids.</text>
</comment>
<organism evidence="11 12">
    <name type="scientific">Lachancea fermentati</name>
    <name type="common">Zygosaccharomyces fermentati</name>
    <dbReference type="NCBI Taxonomy" id="4955"/>
    <lineage>
        <taxon>Eukaryota</taxon>
        <taxon>Fungi</taxon>
        <taxon>Dikarya</taxon>
        <taxon>Ascomycota</taxon>
        <taxon>Saccharomycotina</taxon>
        <taxon>Saccharomycetes</taxon>
        <taxon>Saccharomycetales</taxon>
        <taxon>Saccharomycetaceae</taxon>
        <taxon>Lachancea</taxon>
    </lineage>
</organism>
<keyword evidence="4 7" id="KW-0233">DNA recombination</keyword>
<dbReference type="GO" id="GO:0006310">
    <property type="term" value="P:DNA recombination"/>
    <property type="evidence" value="ECO:0007669"/>
    <property type="project" value="UniProtKB-UniRule"/>
</dbReference>
<dbReference type="Pfam" id="PF08743">
    <property type="entry name" value="Nse4_C"/>
    <property type="match status" value="1"/>
</dbReference>
<feature type="compositionally biased region" description="Acidic residues" evidence="8">
    <location>
        <begin position="155"/>
        <end position="166"/>
    </location>
</feature>
<comment type="subcellular location">
    <subcellularLocation>
        <location evidence="1 7">Nucleus</location>
    </subcellularLocation>
</comment>
<evidence type="ECO:0000256" key="8">
    <source>
        <dbReference type="SAM" id="MobiDB-lite"/>
    </source>
</evidence>
<dbReference type="GO" id="GO:0006281">
    <property type="term" value="P:DNA repair"/>
    <property type="evidence" value="ECO:0007669"/>
    <property type="project" value="UniProtKB-UniRule"/>
</dbReference>
<evidence type="ECO:0000256" key="2">
    <source>
        <dbReference type="ARBA" id="ARBA00008997"/>
    </source>
</evidence>
<keyword evidence="6 7" id="KW-0539">Nucleus</keyword>
<feature type="domain" description="Non-structural maintenance of chromosome element 4 C-terminal" evidence="9">
    <location>
        <begin position="293"/>
        <end position="387"/>
    </location>
</feature>
<keyword evidence="3 7" id="KW-0227">DNA damage</keyword>
<dbReference type="AlphaFoldDB" id="A0A1G4MD91"/>
<proteinExistence type="inferred from homology"/>
<gene>
    <name evidence="11" type="ORF">LAFE_0E09604G</name>
</gene>
<dbReference type="InterPro" id="IPR014854">
    <property type="entry name" value="Nse4_C"/>
</dbReference>
<dbReference type="GO" id="GO:0030915">
    <property type="term" value="C:Smc5-Smc6 complex"/>
    <property type="evidence" value="ECO:0007669"/>
    <property type="project" value="UniProtKB-UniRule"/>
</dbReference>
<feature type="compositionally biased region" description="Low complexity" evidence="8">
    <location>
        <begin position="168"/>
        <end position="179"/>
    </location>
</feature>
<dbReference type="EMBL" id="LT598488">
    <property type="protein sequence ID" value="SCW01894.1"/>
    <property type="molecule type" value="Genomic_DNA"/>
</dbReference>
<evidence type="ECO:0000256" key="5">
    <source>
        <dbReference type="ARBA" id="ARBA00023204"/>
    </source>
</evidence>
<dbReference type="PANTHER" id="PTHR16140:SF0">
    <property type="entry name" value="NON-STRUCTURAL MAINTENANCE OF CHROMOSOMES ELEMENT 4"/>
    <property type="match status" value="1"/>
</dbReference>
<keyword evidence="12" id="KW-1185">Reference proteome</keyword>
<reference evidence="12" key="1">
    <citation type="submission" date="2016-03" db="EMBL/GenBank/DDBJ databases">
        <authorList>
            <person name="Devillers H."/>
        </authorList>
    </citation>
    <scope>NUCLEOTIDE SEQUENCE [LARGE SCALE GENOMIC DNA]</scope>
</reference>
<evidence type="ECO:0000256" key="7">
    <source>
        <dbReference type="RuleBase" id="RU365071"/>
    </source>
</evidence>
<dbReference type="InterPro" id="IPR029225">
    <property type="entry name" value="Nse4_Nse3-bd"/>
</dbReference>
<name>A0A1G4MD91_LACFM</name>
<dbReference type="STRING" id="4955.A0A1G4MD91"/>
<protein>
    <recommendedName>
        <fullName evidence="7">Non-structural maintenance of chromosomes element 4</fullName>
    </recommendedName>
</protein>
<evidence type="ECO:0000256" key="4">
    <source>
        <dbReference type="ARBA" id="ARBA00023172"/>
    </source>
</evidence>
<keyword evidence="5 7" id="KW-0234">DNA repair</keyword>
<feature type="domain" description="Nse4/EID protein Nse3/MAGE-binding" evidence="10">
    <location>
        <begin position="93"/>
        <end position="150"/>
    </location>
</feature>
<feature type="region of interest" description="Disordered" evidence="8">
    <location>
        <begin position="154"/>
        <end position="187"/>
    </location>
</feature>
<comment type="similarity">
    <text evidence="2 7">Belongs to the NSE4 family.</text>
</comment>
<dbReference type="OrthoDB" id="361242at2759"/>